<dbReference type="Proteomes" id="UP000321367">
    <property type="component" value="Unassembled WGS sequence"/>
</dbReference>
<keyword evidence="3" id="KW-1185">Reference proteome</keyword>
<dbReference type="RefSeq" id="WP_146930303.1">
    <property type="nucleotide sequence ID" value="NZ_CBCSHZ010000003.1"/>
</dbReference>
<feature type="transmembrane region" description="Helical" evidence="1">
    <location>
        <begin position="20"/>
        <end position="41"/>
    </location>
</feature>
<gene>
    <name evidence="2" type="ORF">ES724_04815</name>
</gene>
<dbReference type="OrthoDB" id="1551090at2"/>
<evidence type="ECO:0000313" key="3">
    <source>
        <dbReference type="Proteomes" id="UP000321367"/>
    </source>
</evidence>
<comment type="caution">
    <text evidence="2">The sequence shown here is derived from an EMBL/GenBank/DDBJ whole genome shotgun (WGS) entry which is preliminary data.</text>
</comment>
<organism evidence="2 3">
    <name type="scientific">Gillisia hiemivivida</name>
    <dbReference type="NCBI Taxonomy" id="291190"/>
    <lineage>
        <taxon>Bacteria</taxon>
        <taxon>Pseudomonadati</taxon>
        <taxon>Bacteroidota</taxon>
        <taxon>Flavobacteriia</taxon>
        <taxon>Flavobacteriales</taxon>
        <taxon>Flavobacteriaceae</taxon>
        <taxon>Gillisia</taxon>
    </lineage>
</organism>
<feature type="transmembrane region" description="Helical" evidence="1">
    <location>
        <begin position="114"/>
        <end position="132"/>
    </location>
</feature>
<keyword evidence="1" id="KW-0472">Membrane</keyword>
<feature type="transmembrane region" description="Helical" evidence="1">
    <location>
        <begin position="47"/>
        <end position="68"/>
    </location>
</feature>
<reference evidence="2 3" key="1">
    <citation type="submission" date="2019-08" db="EMBL/GenBank/DDBJ databases">
        <title>Genome sequence of Gillisia hiemivivida IC154 (type strain).</title>
        <authorList>
            <person name="Bowman J.P."/>
        </authorList>
    </citation>
    <scope>NUCLEOTIDE SEQUENCE [LARGE SCALE GENOMIC DNA]</scope>
    <source>
        <strain evidence="2 3">IC154</strain>
    </source>
</reference>
<protein>
    <submittedName>
        <fullName evidence="2">Uncharacterized protein</fullName>
    </submittedName>
</protein>
<keyword evidence="1" id="KW-1133">Transmembrane helix</keyword>
<feature type="transmembrane region" description="Helical" evidence="1">
    <location>
        <begin position="80"/>
        <end position="102"/>
    </location>
</feature>
<dbReference type="AlphaFoldDB" id="A0A5C6ZVA0"/>
<proteinExistence type="predicted"/>
<name>A0A5C6ZVA0_9FLAO</name>
<evidence type="ECO:0000313" key="2">
    <source>
        <dbReference type="EMBL" id="TXD94798.1"/>
    </source>
</evidence>
<accession>A0A5C6ZVA0</accession>
<evidence type="ECO:0000256" key="1">
    <source>
        <dbReference type="SAM" id="Phobius"/>
    </source>
</evidence>
<sequence>MKEKKEPRAKLERKNILSLAFWTGAWVITMAISTFGSLYLWESNALLSVLAILLNFAVGIGMILANIRHLNSLDELQRKIQLEAMGIALGLAVVGGLAYSSLDQSNIIGYNAEISHLVILIGISYMAAILIGNSRYR</sequence>
<keyword evidence="1" id="KW-0812">Transmembrane</keyword>
<dbReference type="EMBL" id="VORY01000003">
    <property type="protein sequence ID" value="TXD94798.1"/>
    <property type="molecule type" value="Genomic_DNA"/>
</dbReference>